<sequence length="289" mass="33058">MVWWLLTGIGVLVGLLFARARQKRRAARLRLEARMRAISQLRLLRELLEQTQRHRGLCFGVMSGAHALESDRWTVNAHVTRLLERTEGHRANLAWHDSWRQVIPLWEQIEQARHAGDPLKVLQLHHDLTSLILATIEALGHRHDLICLGGLAPQPEGLWLDLLKNAELLGKTRAVGTGIAARRHNNEVQHQELERLCQLVHQQLYLAPAKLSVEPTLRDALAKPVREAEDRVDELLQAIDVLLRDPSHRALRAREFFNIATQAVSAYYMLADLLLEHLRLDTERALRQG</sequence>
<evidence type="ECO:0000313" key="3">
    <source>
        <dbReference type="Proteomes" id="UP000638188"/>
    </source>
</evidence>
<name>A0ABQ1P4Z9_9GAMM</name>
<gene>
    <name evidence="2" type="ORF">GCM10007418_07700</name>
</gene>
<evidence type="ECO:0000259" key="1">
    <source>
        <dbReference type="Pfam" id="PF08376"/>
    </source>
</evidence>
<evidence type="ECO:0000313" key="2">
    <source>
        <dbReference type="EMBL" id="GGC90414.1"/>
    </source>
</evidence>
<keyword evidence="3" id="KW-1185">Reference proteome</keyword>
<dbReference type="EMBL" id="BMFF01000001">
    <property type="protein sequence ID" value="GGC90414.1"/>
    <property type="molecule type" value="Genomic_DNA"/>
</dbReference>
<accession>A0ABQ1P4Z9</accession>
<protein>
    <recommendedName>
        <fullName evidence="1">Nitrate/nitrite sensing protein domain-containing protein</fullName>
    </recommendedName>
</protein>
<comment type="caution">
    <text evidence="2">The sequence shown here is derived from an EMBL/GenBank/DDBJ whole genome shotgun (WGS) entry which is preliminary data.</text>
</comment>
<proteinExistence type="predicted"/>
<dbReference type="RefSeq" id="WP_150277156.1">
    <property type="nucleotide sequence ID" value="NZ_BMFF01000001.1"/>
</dbReference>
<reference evidence="3" key="1">
    <citation type="journal article" date="2019" name="Int. J. Syst. Evol. Microbiol.">
        <title>The Global Catalogue of Microorganisms (GCM) 10K type strain sequencing project: providing services to taxonomists for standard genome sequencing and annotation.</title>
        <authorList>
            <consortium name="The Broad Institute Genomics Platform"/>
            <consortium name="The Broad Institute Genome Sequencing Center for Infectious Disease"/>
            <person name="Wu L."/>
            <person name="Ma J."/>
        </authorList>
    </citation>
    <scope>NUCLEOTIDE SEQUENCE [LARGE SCALE GENOMIC DNA]</scope>
    <source>
        <strain evidence="3">CGMCC 1.12482</strain>
    </source>
</reference>
<dbReference type="Proteomes" id="UP000638188">
    <property type="component" value="Unassembled WGS sequence"/>
</dbReference>
<organism evidence="2 3">
    <name type="scientific">Halopseudomonas salina</name>
    <dbReference type="NCBI Taxonomy" id="1323744"/>
    <lineage>
        <taxon>Bacteria</taxon>
        <taxon>Pseudomonadati</taxon>
        <taxon>Pseudomonadota</taxon>
        <taxon>Gammaproteobacteria</taxon>
        <taxon>Pseudomonadales</taxon>
        <taxon>Pseudomonadaceae</taxon>
        <taxon>Halopseudomonas</taxon>
    </lineage>
</organism>
<feature type="domain" description="Nitrate/nitrite sensing protein" evidence="1">
    <location>
        <begin position="47"/>
        <end position="278"/>
    </location>
</feature>
<dbReference type="InterPro" id="IPR013587">
    <property type="entry name" value="Nitrate/nitrite_sensing"/>
</dbReference>
<dbReference type="Pfam" id="PF08376">
    <property type="entry name" value="NIT"/>
    <property type="match status" value="1"/>
</dbReference>